<evidence type="ECO:0000259" key="11">
    <source>
        <dbReference type="PROSITE" id="PS50262"/>
    </source>
</evidence>
<keyword evidence="13" id="KW-1185">Reference proteome</keyword>
<dbReference type="InterPro" id="IPR017452">
    <property type="entry name" value="GPCR_Rhodpsn_7TM"/>
</dbReference>
<dbReference type="InterPro" id="IPR000725">
    <property type="entry name" value="Olfact_rcpt"/>
</dbReference>
<sequence>MEHRNSTEVTEFVLLGLSQTQEVQLFLLGLFLLFYSLILPANVLIILTINGDPHLGSPMYFFLASLAFLDICYCSVTPPRMLADFFSCCKAISYGACMAQLFFLHFLGAAEMFLLIAMAFDRYMAMCKPLHYATVVNRGVCWALVVAAWAGGLIHSSIQVALIVPLLFCGPNKLDNFFCDISQVIKLACTDTYILEFIMFFNSGMAMLMCFLLLLISYGVLLLRLRASSSYEKSKAASTCVTHIMIVFVMFSSAIYLYCRPFRSFPMDKVVAVFHTVVFPLMNPMIYTLRNREILSAMKRQLGRSGLWKGK</sequence>
<dbReference type="AlphaFoldDB" id="A0A151MK65"/>
<keyword evidence="10" id="KW-0716">Sensory transduction</keyword>
<dbReference type="PRINTS" id="PR00245">
    <property type="entry name" value="OLFACTORYR"/>
</dbReference>
<evidence type="ECO:0000256" key="5">
    <source>
        <dbReference type="ARBA" id="ARBA00023040"/>
    </source>
</evidence>
<gene>
    <name evidence="12" type="ORF">Y1Q_0014077</name>
</gene>
<dbReference type="PROSITE" id="PS50262">
    <property type="entry name" value="G_PROTEIN_RECEP_F1_2"/>
    <property type="match status" value="1"/>
</dbReference>
<dbReference type="PRINTS" id="PR00237">
    <property type="entry name" value="GPCRRHODOPSN"/>
</dbReference>
<feature type="transmembrane region" description="Helical" evidence="10">
    <location>
        <begin position="270"/>
        <end position="289"/>
    </location>
</feature>
<feature type="transmembrane region" description="Helical" evidence="10">
    <location>
        <begin position="237"/>
        <end position="258"/>
    </location>
</feature>
<evidence type="ECO:0000256" key="3">
    <source>
        <dbReference type="ARBA" id="ARBA00022725"/>
    </source>
</evidence>
<comment type="caution">
    <text evidence="12">The sequence shown here is derived from an EMBL/GenBank/DDBJ whole genome shotgun (WGS) entry which is preliminary data.</text>
</comment>
<evidence type="ECO:0000256" key="10">
    <source>
        <dbReference type="RuleBase" id="RU363047"/>
    </source>
</evidence>
<evidence type="ECO:0000256" key="2">
    <source>
        <dbReference type="ARBA" id="ARBA00022692"/>
    </source>
</evidence>
<feature type="transmembrane region" description="Helical" evidence="10">
    <location>
        <begin position="25"/>
        <end position="47"/>
    </location>
</feature>
<evidence type="ECO:0000256" key="9">
    <source>
        <dbReference type="RuleBase" id="RU000688"/>
    </source>
</evidence>
<evidence type="ECO:0000256" key="8">
    <source>
        <dbReference type="ARBA" id="ARBA00023224"/>
    </source>
</evidence>
<evidence type="ECO:0000256" key="1">
    <source>
        <dbReference type="ARBA" id="ARBA00004141"/>
    </source>
</evidence>
<dbReference type="FunFam" id="1.20.1070.10:FF:000007">
    <property type="entry name" value="Olfactory receptor"/>
    <property type="match status" value="1"/>
</dbReference>
<keyword evidence="6 10" id="KW-0472">Membrane</keyword>
<organism evidence="12 13">
    <name type="scientific">Alligator mississippiensis</name>
    <name type="common">American alligator</name>
    <dbReference type="NCBI Taxonomy" id="8496"/>
    <lineage>
        <taxon>Eukaryota</taxon>
        <taxon>Metazoa</taxon>
        <taxon>Chordata</taxon>
        <taxon>Craniata</taxon>
        <taxon>Vertebrata</taxon>
        <taxon>Euteleostomi</taxon>
        <taxon>Archelosauria</taxon>
        <taxon>Archosauria</taxon>
        <taxon>Crocodylia</taxon>
        <taxon>Alligatoridae</taxon>
        <taxon>Alligatorinae</taxon>
        <taxon>Alligator</taxon>
    </lineage>
</organism>
<dbReference type="GO" id="GO:0005886">
    <property type="term" value="C:plasma membrane"/>
    <property type="evidence" value="ECO:0007669"/>
    <property type="project" value="UniProtKB-SubCell"/>
</dbReference>
<reference evidence="12 13" key="1">
    <citation type="journal article" date="2012" name="Genome Biol.">
        <title>Sequencing three crocodilian genomes to illuminate the evolution of archosaurs and amniotes.</title>
        <authorList>
            <person name="St John J.A."/>
            <person name="Braun E.L."/>
            <person name="Isberg S.R."/>
            <person name="Miles L.G."/>
            <person name="Chong A.Y."/>
            <person name="Gongora J."/>
            <person name="Dalzell P."/>
            <person name="Moran C."/>
            <person name="Bed'hom B."/>
            <person name="Abzhanov A."/>
            <person name="Burgess S.C."/>
            <person name="Cooksey A.M."/>
            <person name="Castoe T.A."/>
            <person name="Crawford N.G."/>
            <person name="Densmore L.D."/>
            <person name="Drew J.C."/>
            <person name="Edwards S.V."/>
            <person name="Faircloth B.C."/>
            <person name="Fujita M.K."/>
            <person name="Greenwold M.J."/>
            <person name="Hoffmann F.G."/>
            <person name="Howard J.M."/>
            <person name="Iguchi T."/>
            <person name="Janes D.E."/>
            <person name="Khan S.Y."/>
            <person name="Kohno S."/>
            <person name="de Koning A.J."/>
            <person name="Lance S.L."/>
            <person name="McCarthy F.M."/>
            <person name="McCormack J.E."/>
            <person name="Merchant M.E."/>
            <person name="Peterson D.G."/>
            <person name="Pollock D.D."/>
            <person name="Pourmand N."/>
            <person name="Raney B.J."/>
            <person name="Roessler K.A."/>
            <person name="Sanford J.R."/>
            <person name="Sawyer R.H."/>
            <person name="Schmidt C.J."/>
            <person name="Triplett E.W."/>
            <person name="Tuberville T.D."/>
            <person name="Venegas-Anaya M."/>
            <person name="Howard J.T."/>
            <person name="Jarvis E.D."/>
            <person name="Guillette L.J.Jr."/>
            <person name="Glenn T.C."/>
            <person name="Green R.E."/>
            <person name="Ray D.A."/>
        </authorList>
    </citation>
    <scope>NUCLEOTIDE SEQUENCE [LARGE SCALE GENOMIC DNA]</scope>
    <source>
        <strain evidence="12">KSC_2009_1</strain>
    </source>
</reference>
<dbReference type="CDD" id="cd15937">
    <property type="entry name" value="7tmA_OR4N-like"/>
    <property type="match status" value="1"/>
</dbReference>
<dbReference type="EMBL" id="AKHW03006003">
    <property type="protein sequence ID" value="KYO24780.1"/>
    <property type="molecule type" value="Genomic_DNA"/>
</dbReference>
<evidence type="ECO:0000313" key="12">
    <source>
        <dbReference type="EMBL" id="KYO24780.1"/>
    </source>
</evidence>
<dbReference type="SUPFAM" id="SSF81321">
    <property type="entry name" value="Family A G protein-coupled receptor-like"/>
    <property type="match status" value="1"/>
</dbReference>
<dbReference type="GO" id="GO:0004930">
    <property type="term" value="F:G protein-coupled receptor activity"/>
    <property type="evidence" value="ECO:0007669"/>
    <property type="project" value="UniProtKB-KW"/>
</dbReference>
<dbReference type="InterPro" id="IPR050427">
    <property type="entry name" value="Olfactory_Receptors"/>
</dbReference>
<dbReference type="Proteomes" id="UP000050525">
    <property type="component" value="Unassembled WGS sequence"/>
</dbReference>
<feature type="transmembrane region" description="Helical" evidence="10">
    <location>
        <begin position="59"/>
        <end position="78"/>
    </location>
</feature>
<dbReference type="OrthoDB" id="6130476at2759"/>
<keyword evidence="4 10" id="KW-1133">Transmembrane helix</keyword>
<dbReference type="PROSITE" id="PS00237">
    <property type="entry name" value="G_PROTEIN_RECEP_F1_1"/>
    <property type="match status" value="1"/>
</dbReference>
<keyword evidence="3 10" id="KW-0552">Olfaction</keyword>
<keyword evidence="8 9" id="KW-0807">Transducer</keyword>
<evidence type="ECO:0000256" key="4">
    <source>
        <dbReference type="ARBA" id="ARBA00022989"/>
    </source>
</evidence>
<dbReference type="KEGG" id="amj:102567726"/>
<keyword evidence="2 9" id="KW-0812">Transmembrane</keyword>
<comment type="similarity">
    <text evidence="9">Belongs to the G-protein coupled receptor 1 family.</text>
</comment>
<dbReference type="InterPro" id="IPR000276">
    <property type="entry name" value="GPCR_Rhodpsn"/>
</dbReference>
<dbReference type="PANTHER" id="PTHR48002">
    <property type="entry name" value="OLFACTORY RECEPTOR"/>
    <property type="match status" value="1"/>
</dbReference>
<feature type="transmembrane region" description="Helical" evidence="10">
    <location>
        <begin position="141"/>
        <end position="168"/>
    </location>
</feature>
<dbReference type="PhylomeDB" id="A0A151MK65"/>
<feature type="transmembrane region" description="Helical" evidence="10">
    <location>
        <begin position="205"/>
        <end position="225"/>
    </location>
</feature>
<keyword evidence="10" id="KW-1003">Cell membrane</keyword>
<feature type="transmembrane region" description="Helical" evidence="10">
    <location>
        <begin position="98"/>
        <end position="120"/>
    </location>
</feature>
<dbReference type="GO" id="GO:0004984">
    <property type="term" value="F:olfactory receptor activity"/>
    <property type="evidence" value="ECO:0007669"/>
    <property type="project" value="InterPro"/>
</dbReference>
<feature type="domain" description="G-protein coupled receptors family 1 profile" evidence="11">
    <location>
        <begin position="41"/>
        <end position="287"/>
    </location>
</feature>
<name>A0A151MK65_ALLMI</name>
<proteinExistence type="inferred from homology"/>
<comment type="subcellular location">
    <subcellularLocation>
        <location evidence="10">Cell membrane</location>
        <topology evidence="10">Multi-pass membrane protein</topology>
    </subcellularLocation>
    <subcellularLocation>
        <location evidence="1">Membrane</location>
        <topology evidence="1">Multi-pass membrane protein</topology>
    </subcellularLocation>
</comment>
<evidence type="ECO:0000313" key="13">
    <source>
        <dbReference type="Proteomes" id="UP000050525"/>
    </source>
</evidence>
<accession>A0A151MK65</accession>
<dbReference type="eggNOG" id="ENOG502SKDS">
    <property type="taxonomic scope" value="Eukaryota"/>
</dbReference>
<keyword evidence="7 9" id="KW-0675">Receptor</keyword>
<keyword evidence="5 9" id="KW-0297">G-protein coupled receptor</keyword>
<evidence type="ECO:0000256" key="7">
    <source>
        <dbReference type="ARBA" id="ARBA00023170"/>
    </source>
</evidence>
<dbReference type="Gene3D" id="1.20.1070.10">
    <property type="entry name" value="Rhodopsin 7-helix transmembrane proteins"/>
    <property type="match status" value="1"/>
</dbReference>
<dbReference type="Pfam" id="PF13853">
    <property type="entry name" value="7tm_4"/>
    <property type="match status" value="1"/>
</dbReference>
<protein>
    <recommendedName>
        <fullName evidence="10">Olfactory receptor</fullName>
    </recommendedName>
</protein>
<evidence type="ECO:0000256" key="6">
    <source>
        <dbReference type="ARBA" id="ARBA00023136"/>
    </source>
</evidence>